<dbReference type="InterPro" id="IPR046150">
    <property type="entry name" value="DUF6152"/>
</dbReference>
<comment type="caution">
    <text evidence="1">The sequence shown here is derived from an EMBL/GenBank/DDBJ whole genome shotgun (WGS) entry which is preliminary data.</text>
</comment>
<protein>
    <submittedName>
        <fullName evidence="1">Uncharacterized protein</fullName>
    </submittedName>
</protein>
<sequence length="124" mass="13489">MIMGRRATLGMAGTVFGASAATAHHGWSWAEGEQTELRGTIREVYIGQPHPTLRVDAADGQWLVELGNPRQTQRAGFTAASAAAGDAVVALGNRSREQGEKRLKAVRLTVRGRTYDIYPERIRS</sequence>
<proteinExistence type="predicted"/>
<dbReference type="EMBL" id="JAAEDI010000007">
    <property type="protein sequence ID" value="MBR0649560.1"/>
    <property type="molecule type" value="Genomic_DNA"/>
</dbReference>
<dbReference type="Proteomes" id="UP000698752">
    <property type="component" value="Unassembled WGS sequence"/>
</dbReference>
<accession>A0ABS5EEW1</accession>
<evidence type="ECO:0000313" key="2">
    <source>
        <dbReference type="Proteomes" id="UP000698752"/>
    </source>
</evidence>
<evidence type="ECO:0000313" key="1">
    <source>
        <dbReference type="EMBL" id="MBR0649560.1"/>
    </source>
</evidence>
<gene>
    <name evidence="1" type="ORF">GXW78_07805</name>
</gene>
<keyword evidence="2" id="KW-1185">Reference proteome</keyword>
<organism evidence="1 2">
    <name type="scientific">Neoroseomonas terrae</name>
    <dbReference type="NCBI Taxonomy" id="424799"/>
    <lineage>
        <taxon>Bacteria</taxon>
        <taxon>Pseudomonadati</taxon>
        <taxon>Pseudomonadota</taxon>
        <taxon>Alphaproteobacteria</taxon>
        <taxon>Acetobacterales</taxon>
        <taxon>Acetobacteraceae</taxon>
        <taxon>Neoroseomonas</taxon>
    </lineage>
</organism>
<name>A0ABS5EEW1_9PROT</name>
<dbReference type="Pfam" id="PF19649">
    <property type="entry name" value="DUF6152"/>
    <property type="match status" value="1"/>
</dbReference>
<reference evidence="2" key="1">
    <citation type="journal article" date="2021" name="Syst. Appl. Microbiol.">
        <title>Roseomonas hellenica sp. nov., isolated from roots of wild-growing Alkanna tinctoria.</title>
        <authorList>
            <person name="Rat A."/>
            <person name="Naranjo H.D."/>
            <person name="Lebbe L."/>
            <person name="Cnockaert M."/>
            <person name="Krigas N."/>
            <person name="Grigoriadou K."/>
            <person name="Maloupa E."/>
            <person name="Willems A."/>
        </authorList>
    </citation>
    <scope>NUCLEOTIDE SEQUENCE [LARGE SCALE GENOMIC DNA]</scope>
    <source>
        <strain evidence="2">LMG 31159</strain>
    </source>
</reference>